<dbReference type="GO" id="GO:0032153">
    <property type="term" value="C:cell division site"/>
    <property type="evidence" value="ECO:0007669"/>
    <property type="project" value="TreeGrafter"/>
</dbReference>
<evidence type="ECO:0000256" key="6">
    <source>
        <dbReference type="PROSITE-ProRule" id="PRU00175"/>
    </source>
</evidence>
<dbReference type="GO" id="GO:0008270">
    <property type="term" value="F:zinc ion binding"/>
    <property type="evidence" value="ECO:0007669"/>
    <property type="project" value="UniProtKB-KW"/>
</dbReference>
<dbReference type="GeneID" id="18247731"/>
<evidence type="ECO:0000259" key="8">
    <source>
        <dbReference type="PROSITE" id="PS50006"/>
    </source>
</evidence>
<dbReference type="PANTHER" id="PTHR15067">
    <property type="entry name" value="E3 UBIQUITIN-PROTEIN LIGASE RNF8"/>
    <property type="match status" value="1"/>
</dbReference>
<dbReference type="InterPro" id="IPR013083">
    <property type="entry name" value="Znf_RING/FYVE/PHD"/>
</dbReference>
<dbReference type="AlphaFoldDB" id="G3B7W3"/>
<dbReference type="SMART" id="SM00184">
    <property type="entry name" value="RING"/>
    <property type="match status" value="1"/>
</dbReference>
<dbReference type="InterPro" id="IPR008984">
    <property type="entry name" value="SMAD_FHA_dom_sf"/>
</dbReference>
<dbReference type="PANTHER" id="PTHR15067:SF7">
    <property type="entry name" value="E3 UBIQUITIN-PROTEIN LIGASE DMA1-RELATED"/>
    <property type="match status" value="1"/>
</dbReference>
<dbReference type="Pfam" id="PF17123">
    <property type="entry name" value="zf-RING_11"/>
    <property type="match status" value="1"/>
</dbReference>
<evidence type="ECO:0000256" key="1">
    <source>
        <dbReference type="ARBA" id="ARBA00022679"/>
    </source>
</evidence>
<feature type="domain" description="FHA" evidence="8">
    <location>
        <begin position="137"/>
        <end position="200"/>
    </location>
</feature>
<keyword evidence="3 6" id="KW-0863">Zinc-finger</keyword>
<dbReference type="SUPFAM" id="SSF49879">
    <property type="entry name" value="SMAD/FHA domain"/>
    <property type="match status" value="1"/>
</dbReference>
<evidence type="ECO:0000259" key="9">
    <source>
        <dbReference type="PROSITE" id="PS50089"/>
    </source>
</evidence>
<dbReference type="PROSITE" id="PS50089">
    <property type="entry name" value="ZF_RING_2"/>
    <property type="match status" value="1"/>
</dbReference>
<keyword evidence="4" id="KW-0833">Ubl conjugation pathway</keyword>
<dbReference type="STRING" id="590646.G3B7W3"/>
<dbReference type="GO" id="GO:0061630">
    <property type="term" value="F:ubiquitin protein ligase activity"/>
    <property type="evidence" value="ECO:0007669"/>
    <property type="project" value="TreeGrafter"/>
</dbReference>
<sequence length="347" mass="38460">MANSPTIANFGTYNTNNNDEPTTPVGTSADTAEDELESPSSPVAQADDNRTDHETTDMDVTMVQPREPEPATEAVGGASGEPSTDAVTTTQEEVGASAKDKDGFYSLRLTPLIDHSSSSSGLYFAPIIRRTRSSQVIRIGRYTEKNKAAAHAPQGSDAPIVFKSKVVSRTHALFQCNEDGQWFVKDCKSSSGTFLNHIRLSPASQESSLMPLIDGDIIQLGMDYRGGTEEVYRCVKMRCEFNKSWQRKVNQFNLEIHQKLKNLSLQQGQPEADDNPLSNALKSDELSECAICLLKLEPCQALFISPCSHSWHYKCIRPIIIKSYPQFYCPNCRSMCDLETDIEDEDE</sequence>
<dbReference type="Proteomes" id="UP000000707">
    <property type="component" value="Unassembled WGS sequence"/>
</dbReference>
<dbReference type="eggNOG" id="KOG3872">
    <property type="taxonomic scope" value="Eukaryota"/>
</dbReference>
<dbReference type="SMART" id="SM00240">
    <property type="entry name" value="FHA"/>
    <property type="match status" value="1"/>
</dbReference>
<evidence type="ECO:0000256" key="4">
    <source>
        <dbReference type="ARBA" id="ARBA00022786"/>
    </source>
</evidence>
<dbReference type="PROSITE" id="PS50006">
    <property type="entry name" value="FHA_DOMAIN"/>
    <property type="match status" value="1"/>
</dbReference>
<proteinExistence type="predicted"/>
<dbReference type="EMBL" id="GL996527">
    <property type="protein sequence ID" value="EGV61672.1"/>
    <property type="molecule type" value="Genomic_DNA"/>
</dbReference>
<dbReference type="GO" id="GO:0006511">
    <property type="term" value="P:ubiquitin-dependent protein catabolic process"/>
    <property type="evidence" value="ECO:0007669"/>
    <property type="project" value="TreeGrafter"/>
</dbReference>
<dbReference type="InterPro" id="IPR001841">
    <property type="entry name" value="Znf_RING"/>
</dbReference>
<evidence type="ECO:0000313" key="10">
    <source>
        <dbReference type="EMBL" id="EGV61672.1"/>
    </source>
</evidence>
<keyword evidence="2" id="KW-0479">Metal-binding</keyword>
<dbReference type="KEGG" id="cten:18247731"/>
<dbReference type="Gene3D" id="3.30.40.10">
    <property type="entry name" value="Zinc/RING finger domain, C3HC4 (zinc finger)"/>
    <property type="match status" value="1"/>
</dbReference>
<dbReference type="OrthoDB" id="687730at2759"/>
<dbReference type="InterPro" id="IPR000253">
    <property type="entry name" value="FHA_dom"/>
</dbReference>
<dbReference type="Pfam" id="PF00498">
    <property type="entry name" value="FHA"/>
    <property type="match status" value="1"/>
</dbReference>
<feature type="compositionally biased region" description="Basic and acidic residues" evidence="7">
    <location>
        <begin position="47"/>
        <end position="56"/>
    </location>
</feature>
<evidence type="ECO:0000256" key="5">
    <source>
        <dbReference type="ARBA" id="ARBA00022833"/>
    </source>
</evidence>
<evidence type="ECO:0000256" key="7">
    <source>
        <dbReference type="SAM" id="MobiDB-lite"/>
    </source>
</evidence>
<protein>
    <submittedName>
        <fullName evidence="10">SMAD/FHA domain-containing protein</fullName>
    </submittedName>
</protein>
<keyword evidence="11" id="KW-1185">Reference proteome</keyword>
<feature type="compositionally biased region" description="Polar residues" evidence="7">
    <location>
        <begin position="1"/>
        <end position="30"/>
    </location>
</feature>
<feature type="domain" description="RING-type" evidence="9">
    <location>
        <begin position="289"/>
        <end position="333"/>
    </location>
</feature>
<reference evidence="10 11" key="1">
    <citation type="journal article" date="2011" name="Proc. Natl. Acad. Sci. U.S.A.">
        <title>Comparative genomics of xylose-fermenting fungi for enhanced biofuel production.</title>
        <authorList>
            <person name="Wohlbach D.J."/>
            <person name="Kuo A."/>
            <person name="Sato T.K."/>
            <person name="Potts K.M."/>
            <person name="Salamov A.A."/>
            <person name="LaButti K.M."/>
            <person name="Sun H."/>
            <person name="Clum A."/>
            <person name="Pangilinan J.L."/>
            <person name="Lindquist E.A."/>
            <person name="Lucas S."/>
            <person name="Lapidus A."/>
            <person name="Jin M."/>
            <person name="Gunawan C."/>
            <person name="Balan V."/>
            <person name="Dale B.E."/>
            <person name="Jeffries T.W."/>
            <person name="Zinkel R."/>
            <person name="Barry K.W."/>
            <person name="Grigoriev I.V."/>
            <person name="Gasch A.P."/>
        </authorList>
    </citation>
    <scope>NUCLEOTIDE SEQUENCE [LARGE SCALE GENOMIC DNA]</scope>
    <source>
        <strain evidence="11">ATCC 10573 / BCRC 21748 / CBS 615 / JCM 9827 / NBRC 10315 / NRRL Y-1498 / VKM Y-70</strain>
    </source>
</reference>
<organism evidence="11">
    <name type="scientific">Candida tenuis (strain ATCC 10573 / BCRC 21748 / CBS 615 / JCM 9827 / NBRC 10315 / NRRL Y-1498 / VKM Y-70)</name>
    <name type="common">Yeast</name>
    <name type="synonym">Yamadazyma tenuis</name>
    <dbReference type="NCBI Taxonomy" id="590646"/>
    <lineage>
        <taxon>Eukaryota</taxon>
        <taxon>Fungi</taxon>
        <taxon>Dikarya</taxon>
        <taxon>Ascomycota</taxon>
        <taxon>Saccharomycotina</taxon>
        <taxon>Pichiomycetes</taxon>
        <taxon>Debaryomycetaceae</taxon>
        <taxon>Yamadazyma</taxon>
    </lineage>
</organism>
<name>G3B7W3_CANTC</name>
<keyword evidence="5" id="KW-0862">Zinc</keyword>
<dbReference type="GO" id="GO:0016567">
    <property type="term" value="P:protein ubiquitination"/>
    <property type="evidence" value="ECO:0007669"/>
    <property type="project" value="TreeGrafter"/>
</dbReference>
<keyword evidence="1" id="KW-0808">Transferase</keyword>
<accession>G3B7W3</accession>
<evidence type="ECO:0000256" key="2">
    <source>
        <dbReference type="ARBA" id="ARBA00022723"/>
    </source>
</evidence>
<gene>
    <name evidence="10" type="ORF">CANTEDRAFT_115130</name>
</gene>
<dbReference type="FunFam" id="2.60.200.20:FF:000030">
    <property type="entry name" value="FHA domain-containing protein"/>
    <property type="match status" value="1"/>
</dbReference>
<dbReference type="GO" id="GO:0000151">
    <property type="term" value="C:ubiquitin ligase complex"/>
    <property type="evidence" value="ECO:0007669"/>
    <property type="project" value="TreeGrafter"/>
</dbReference>
<dbReference type="Gene3D" id="2.60.200.20">
    <property type="match status" value="1"/>
</dbReference>
<evidence type="ECO:0000256" key="3">
    <source>
        <dbReference type="ARBA" id="ARBA00022771"/>
    </source>
</evidence>
<dbReference type="GO" id="GO:0005829">
    <property type="term" value="C:cytosol"/>
    <property type="evidence" value="ECO:0007669"/>
    <property type="project" value="TreeGrafter"/>
</dbReference>
<dbReference type="SUPFAM" id="SSF57850">
    <property type="entry name" value="RING/U-box"/>
    <property type="match status" value="1"/>
</dbReference>
<feature type="compositionally biased region" description="Polar residues" evidence="7">
    <location>
        <begin position="81"/>
        <end position="92"/>
    </location>
</feature>
<evidence type="ECO:0000313" key="11">
    <source>
        <dbReference type="Proteomes" id="UP000000707"/>
    </source>
</evidence>
<dbReference type="HOGENOM" id="CLU_017542_3_0_1"/>
<feature type="region of interest" description="Disordered" evidence="7">
    <location>
        <begin position="1"/>
        <end position="95"/>
    </location>
</feature>